<accession>A0ABQ9VGA3</accession>
<proteinExistence type="predicted"/>
<dbReference type="Proteomes" id="UP001266305">
    <property type="component" value="Unassembled WGS sequence"/>
</dbReference>
<keyword evidence="3" id="KW-1185">Reference proteome</keyword>
<sequence>MRTRAPGLSGRPPSSQRPMVSASDTVHWNVAPSPSRALTDRSSESTSTARSGADPGRERGGAEGRCWPRPHAPFLGARAVRRVAGRLLRRSRAQSSAQSPHHPIPTVHGQADRPGAGRPHRAAVGPGVRGAAAPQLEKAARAQGLEPEPRAWSERAPVLGAGVAEGRGGHGWARPAAPSVDAKGSRGDFMCISCSQAGIGLSHAFGAVPGASLRRCHPLGT</sequence>
<feature type="region of interest" description="Disordered" evidence="1">
    <location>
        <begin position="87"/>
        <end position="184"/>
    </location>
</feature>
<dbReference type="EMBL" id="JASSZA010000006">
    <property type="protein sequence ID" value="KAK2108401.1"/>
    <property type="molecule type" value="Genomic_DNA"/>
</dbReference>
<evidence type="ECO:0000313" key="2">
    <source>
        <dbReference type="EMBL" id="KAK2108401.1"/>
    </source>
</evidence>
<gene>
    <name evidence="2" type="ORF">P7K49_013566</name>
</gene>
<reference evidence="2 3" key="1">
    <citation type="submission" date="2023-05" db="EMBL/GenBank/DDBJ databases">
        <title>B98-5 Cell Line De Novo Hybrid Assembly: An Optical Mapping Approach.</title>
        <authorList>
            <person name="Kananen K."/>
            <person name="Auerbach J.A."/>
            <person name="Kautto E."/>
            <person name="Blachly J.S."/>
        </authorList>
    </citation>
    <scope>NUCLEOTIDE SEQUENCE [LARGE SCALE GENOMIC DNA]</scope>
    <source>
        <strain evidence="2">B95-8</strain>
        <tissue evidence="2">Cell line</tissue>
    </source>
</reference>
<feature type="compositionally biased region" description="Low complexity" evidence="1">
    <location>
        <begin position="122"/>
        <end position="134"/>
    </location>
</feature>
<comment type="caution">
    <text evidence="2">The sequence shown here is derived from an EMBL/GenBank/DDBJ whole genome shotgun (WGS) entry which is preliminary data.</text>
</comment>
<organism evidence="2 3">
    <name type="scientific">Saguinus oedipus</name>
    <name type="common">Cotton-top tamarin</name>
    <name type="synonym">Oedipomidas oedipus</name>
    <dbReference type="NCBI Taxonomy" id="9490"/>
    <lineage>
        <taxon>Eukaryota</taxon>
        <taxon>Metazoa</taxon>
        <taxon>Chordata</taxon>
        <taxon>Craniata</taxon>
        <taxon>Vertebrata</taxon>
        <taxon>Euteleostomi</taxon>
        <taxon>Mammalia</taxon>
        <taxon>Eutheria</taxon>
        <taxon>Euarchontoglires</taxon>
        <taxon>Primates</taxon>
        <taxon>Haplorrhini</taxon>
        <taxon>Platyrrhini</taxon>
        <taxon>Cebidae</taxon>
        <taxon>Callitrichinae</taxon>
        <taxon>Saguinus</taxon>
    </lineage>
</organism>
<protein>
    <submittedName>
        <fullName evidence="2">Uncharacterized protein</fullName>
    </submittedName>
</protein>
<evidence type="ECO:0000313" key="3">
    <source>
        <dbReference type="Proteomes" id="UP001266305"/>
    </source>
</evidence>
<feature type="compositionally biased region" description="Polar residues" evidence="1">
    <location>
        <begin position="12"/>
        <end position="26"/>
    </location>
</feature>
<evidence type="ECO:0000256" key="1">
    <source>
        <dbReference type="SAM" id="MobiDB-lite"/>
    </source>
</evidence>
<name>A0ABQ9VGA3_SAGOE</name>
<feature type="region of interest" description="Disordered" evidence="1">
    <location>
        <begin position="1"/>
        <end position="72"/>
    </location>
</feature>